<dbReference type="PROSITE" id="PS51186">
    <property type="entry name" value="GNAT"/>
    <property type="match status" value="1"/>
</dbReference>
<evidence type="ECO:0000256" key="1">
    <source>
        <dbReference type="ARBA" id="ARBA00022679"/>
    </source>
</evidence>
<dbReference type="Proteomes" id="UP000321306">
    <property type="component" value="Unassembled WGS sequence"/>
</dbReference>
<gene>
    <name evidence="4" type="ORF">DC3_39470</name>
</gene>
<accession>A0A511N616</accession>
<comment type="caution">
    <text evidence="4">The sequence shown here is derived from an EMBL/GenBank/DDBJ whole genome shotgun (WGS) entry which is preliminary data.</text>
</comment>
<feature type="domain" description="N-acetyltransferase" evidence="3">
    <location>
        <begin position="9"/>
        <end position="149"/>
    </location>
</feature>
<dbReference type="PANTHER" id="PTHR43877">
    <property type="entry name" value="AMINOALKYLPHOSPHONATE N-ACETYLTRANSFERASE-RELATED-RELATED"/>
    <property type="match status" value="1"/>
</dbReference>
<dbReference type="EMBL" id="BJXB01000019">
    <property type="protein sequence ID" value="GEM48312.1"/>
    <property type="molecule type" value="Genomic_DNA"/>
</dbReference>
<keyword evidence="2" id="KW-0012">Acyltransferase</keyword>
<evidence type="ECO:0000259" key="3">
    <source>
        <dbReference type="PROSITE" id="PS51186"/>
    </source>
</evidence>
<evidence type="ECO:0000313" key="4">
    <source>
        <dbReference type="EMBL" id="GEM48312.1"/>
    </source>
</evidence>
<dbReference type="InterPro" id="IPR000182">
    <property type="entry name" value="GNAT_dom"/>
</dbReference>
<name>A0A511N616_DEIC1</name>
<dbReference type="InterPro" id="IPR016181">
    <property type="entry name" value="Acyl_CoA_acyltransferase"/>
</dbReference>
<keyword evidence="5" id="KW-1185">Reference proteome</keyword>
<organism evidence="4 5">
    <name type="scientific">Deinococcus cellulosilyticus (strain DSM 18568 / NBRC 106333 / KACC 11606 / 5516J-15)</name>
    <dbReference type="NCBI Taxonomy" id="1223518"/>
    <lineage>
        <taxon>Bacteria</taxon>
        <taxon>Thermotogati</taxon>
        <taxon>Deinococcota</taxon>
        <taxon>Deinococci</taxon>
        <taxon>Deinococcales</taxon>
        <taxon>Deinococcaceae</taxon>
        <taxon>Deinococcus</taxon>
    </lineage>
</organism>
<dbReference type="SUPFAM" id="SSF55729">
    <property type="entry name" value="Acyl-CoA N-acyltransferases (Nat)"/>
    <property type="match status" value="1"/>
</dbReference>
<evidence type="ECO:0000256" key="2">
    <source>
        <dbReference type="ARBA" id="ARBA00023315"/>
    </source>
</evidence>
<dbReference type="Gene3D" id="3.40.630.30">
    <property type="match status" value="1"/>
</dbReference>
<proteinExistence type="predicted"/>
<reference evidence="4 5" key="1">
    <citation type="submission" date="2019-07" db="EMBL/GenBank/DDBJ databases">
        <title>Whole genome shotgun sequence of Deinococcus cellulosilyticus NBRC 106333.</title>
        <authorList>
            <person name="Hosoyama A."/>
            <person name="Uohara A."/>
            <person name="Ohji S."/>
            <person name="Ichikawa N."/>
        </authorList>
    </citation>
    <scope>NUCLEOTIDE SEQUENCE [LARGE SCALE GENOMIC DNA]</scope>
    <source>
        <strain evidence="4 5">NBRC 106333</strain>
    </source>
</reference>
<dbReference type="AlphaFoldDB" id="A0A511N616"/>
<dbReference type="CDD" id="cd04301">
    <property type="entry name" value="NAT_SF"/>
    <property type="match status" value="1"/>
</dbReference>
<protein>
    <submittedName>
        <fullName evidence="4">GNAT family N-acetyltransferase</fullName>
    </submittedName>
</protein>
<dbReference type="Pfam" id="PF00583">
    <property type="entry name" value="Acetyltransf_1"/>
    <property type="match status" value="1"/>
</dbReference>
<dbReference type="InterPro" id="IPR050832">
    <property type="entry name" value="Bact_Acetyltransf"/>
</dbReference>
<keyword evidence="1 4" id="KW-0808">Transferase</keyword>
<dbReference type="GO" id="GO:0016747">
    <property type="term" value="F:acyltransferase activity, transferring groups other than amino-acyl groups"/>
    <property type="evidence" value="ECO:0007669"/>
    <property type="project" value="InterPro"/>
</dbReference>
<sequence>MLAVCTMIAKIREMNPMDEPQIQQLIEEVWHGDSDVLPYFRRSGSTQFHVVFETAGKIAGYGSLTECTLHPVPFYVGLHVHPAHRRQGVGHGLLVTLLQKNGGFQGRPLQSATYRHLPEGIQALQHLGFHETLSTWTGELQIREIMDRIPPPEGFQLGSLADLGQEWVPVLTALHQQIYLNSHGHNPSVLSSAEVAQARFMGGDLISKLMWVAMHNDQPRALGSFRATDDQDLLEMGWFGSAGLDPELEEALLLSIFSHAAWQAHQMGFQRLQGEFDSGDASLAALRHAFPWKVLHEWVTFQQKRTALFTGLSSTGVSY</sequence>
<evidence type="ECO:0000313" key="5">
    <source>
        <dbReference type="Proteomes" id="UP000321306"/>
    </source>
</evidence>
<dbReference type="PANTHER" id="PTHR43877:SF6">
    <property type="entry name" value="GCN5-RELATED N-ACETYLTRANSFERASE"/>
    <property type="match status" value="1"/>
</dbReference>